<evidence type="ECO:0000313" key="4">
    <source>
        <dbReference type="Proteomes" id="UP000479335"/>
    </source>
</evidence>
<evidence type="ECO:0000313" key="3">
    <source>
        <dbReference type="EMBL" id="MYM26476.1"/>
    </source>
</evidence>
<name>A0A6L8KGM4_9BURK</name>
<dbReference type="EMBL" id="WWCN01000028">
    <property type="protein sequence ID" value="MYM26476.1"/>
    <property type="molecule type" value="Genomic_DNA"/>
</dbReference>
<proteinExistence type="predicted"/>
<dbReference type="Proteomes" id="UP000479335">
    <property type="component" value="Unassembled WGS sequence"/>
</dbReference>
<comment type="caution">
    <text evidence="3">The sequence shown here is derived from an EMBL/GenBank/DDBJ whole genome shotgun (WGS) entry which is preliminary data.</text>
</comment>
<protein>
    <submittedName>
        <fullName evidence="3">Transporter substrate-binding domain-containing protein</fullName>
    </submittedName>
</protein>
<evidence type="ECO:0000259" key="2">
    <source>
        <dbReference type="Pfam" id="PF00497"/>
    </source>
</evidence>
<keyword evidence="1" id="KW-0732">Signal</keyword>
<dbReference type="Pfam" id="PF00497">
    <property type="entry name" value="SBP_bac_3"/>
    <property type="match status" value="1"/>
</dbReference>
<evidence type="ECO:0000256" key="1">
    <source>
        <dbReference type="SAM" id="SignalP"/>
    </source>
</evidence>
<dbReference type="InterPro" id="IPR001638">
    <property type="entry name" value="Solute-binding_3/MltF_N"/>
</dbReference>
<accession>A0A6L8KGM4</accession>
<sequence length="279" mass="31048">MTKRLTALVLAAWLPLAGVQGAVLDAACPAASVGVSDLGYSAYLDGDIIRGSSIDVLSEVQRRSGCRLIVRWYPRSRLYAQFFNNELDVAGASARTPERDRYGVFLPYTYTHFELLLLNKDAGKFRSLAEFVEQSSARLNITRGIVYTADTQRQLDRLQQLGRLEYVNDYTVVFRKILAGRAEGTLAPPSIHLMNQRQFGMLGKMSASSVAEAPRLLVGLYVSKKVPAEVVQRYADALRSIVLDGTMQKFYEGYLGIDATRRLYSDGTREILDALPPPR</sequence>
<reference evidence="3 4" key="1">
    <citation type="submission" date="2019-12" db="EMBL/GenBank/DDBJ databases">
        <title>Novel species isolated from a subtropical stream in China.</title>
        <authorList>
            <person name="Lu H."/>
        </authorList>
    </citation>
    <scope>NUCLEOTIDE SEQUENCE [LARGE SCALE GENOMIC DNA]</scope>
    <source>
        <strain evidence="3 4">FT135W</strain>
    </source>
</reference>
<dbReference type="Gene3D" id="3.40.190.10">
    <property type="entry name" value="Periplasmic binding protein-like II"/>
    <property type="match status" value="2"/>
</dbReference>
<feature type="domain" description="Solute-binding protein family 3/N-terminal" evidence="2">
    <location>
        <begin position="45"/>
        <end position="256"/>
    </location>
</feature>
<gene>
    <name evidence="3" type="ORF">GTP46_28005</name>
</gene>
<organism evidence="3 4">
    <name type="scientific">Duganella flavida</name>
    <dbReference type="NCBI Taxonomy" id="2692175"/>
    <lineage>
        <taxon>Bacteria</taxon>
        <taxon>Pseudomonadati</taxon>
        <taxon>Pseudomonadota</taxon>
        <taxon>Betaproteobacteria</taxon>
        <taxon>Burkholderiales</taxon>
        <taxon>Oxalobacteraceae</taxon>
        <taxon>Telluria group</taxon>
        <taxon>Duganella</taxon>
    </lineage>
</organism>
<dbReference type="SUPFAM" id="SSF53850">
    <property type="entry name" value="Periplasmic binding protein-like II"/>
    <property type="match status" value="1"/>
</dbReference>
<dbReference type="AlphaFoldDB" id="A0A6L8KGM4"/>
<keyword evidence="4" id="KW-1185">Reference proteome</keyword>
<feature type="signal peptide" evidence="1">
    <location>
        <begin position="1"/>
        <end position="22"/>
    </location>
</feature>
<feature type="chain" id="PRO_5026656551" evidence="1">
    <location>
        <begin position="23"/>
        <end position="279"/>
    </location>
</feature>
<dbReference type="RefSeq" id="WP_161009913.1">
    <property type="nucleotide sequence ID" value="NZ_WWCN01000028.1"/>
</dbReference>